<evidence type="ECO:0000313" key="4">
    <source>
        <dbReference type="Proteomes" id="UP000008311"/>
    </source>
</evidence>
<accession>B9T9T1</accession>
<dbReference type="InParanoid" id="B9T9T1"/>
<protein>
    <submittedName>
        <fullName evidence="3">Uncharacterized protein</fullName>
    </submittedName>
</protein>
<evidence type="ECO:0000313" key="3">
    <source>
        <dbReference type="EMBL" id="EEF27382.1"/>
    </source>
</evidence>
<feature type="coiled-coil region" evidence="1">
    <location>
        <begin position="80"/>
        <end position="109"/>
    </location>
</feature>
<feature type="region of interest" description="Disordered" evidence="2">
    <location>
        <begin position="185"/>
        <end position="283"/>
    </location>
</feature>
<evidence type="ECO:0000256" key="2">
    <source>
        <dbReference type="SAM" id="MobiDB-lite"/>
    </source>
</evidence>
<organism evidence="3 4">
    <name type="scientific">Ricinus communis</name>
    <name type="common">Castor bean</name>
    <dbReference type="NCBI Taxonomy" id="3988"/>
    <lineage>
        <taxon>Eukaryota</taxon>
        <taxon>Viridiplantae</taxon>
        <taxon>Streptophyta</taxon>
        <taxon>Embryophyta</taxon>
        <taxon>Tracheophyta</taxon>
        <taxon>Spermatophyta</taxon>
        <taxon>Magnoliopsida</taxon>
        <taxon>eudicotyledons</taxon>
        <taxon>Gunneridae</taxon>
        <taxon>Pentapetalae</taxon>
        <taxon>rosids</taxon>
        <taxon>fabids</taxon>
        <taxon>Malpighiales</taxon>
        <taxon>Euphorbiaceae</taxon>
        <taxon>Acalyphoideae</taxon>
        <taxon>Acalypheae</taxon>
        <taxon>Ricinus</taxon>
    </lineage>
</organism>
<dbReference type="AlphaFoldDB" id="B9T9T1"/>
<reference evidence="4" key="1">
    <citation type="journal article" date="2010" name="Nat. Biotechnol.">
        <title>Draft genome sequence of the oilseed species Ricinus communis.</title>
        <authorList>
            <person name="Chan A.P."/>
            <person name="Crabtree J."/>
            <person name="Zhao Q."/>
            <person name="Lorenzi H."/>
            <person name="Orvis J."/>
            <person name="Puiu D."/>
            <person name="Melake-Berhan A."/>
            <person name="Jones K.M."/>
            <person name="Redman J."/>
            <person name="Chen G."/>
            <person name="Cahoon E.B."/>
            <person name="Gedil M."/>
            <person name="Stanke M."/>
            <person name="Haas B.J."/>
            <person name="Wortman J.R."/>
            <person name="Fraser-Liggett C.M."/>
            <person name="Ravel J."/>
            <person name="Rabinowicz P.D."/>
        </authorList>
    </citation>
    <scope>NUCLEOTIDE SEQUENCE [LARGE SCALE GENOMIC DNA]</scope>
    <source>
        <strain evidence="4">cv. Hale</strain>
    </source>
</reference>
<name>B9T9T1_RICCO</name>
<keyword evidence="1" id="KW-0175">Coiled coil</keyword>
<dbReference type="EMBL" id="EQ975454">
    <property type="protein sequence ID" value="EEF27382.1"/>
    <property type="molecule type" value="Genomic_DNA"/>
</dbReference>
<feature type="compositionally biased region" description="Basic and acidic residues" evidence="2">
    <location>
        <begin position="223"/>
        <end position="233"/>
    </location>
</feature>
<sequence>MPKSHSNPIKSAFLALTYELAAYGSMLRLDHAQEAFFSSAVLWRERVRFALDPTNTETANKDLDCFERWELQQREQIKELALAERKASKAAERKEAAEQEAKMAAKKETVEPVAQEQTIHVHDASGDEHIQPKPIAISTPAMVLEAMAKMVPERLEGEQATIPIVEEPLPTSSVELVAQDEAIAATSTAKSPTSEEEVAAPTAEDVGDAAEKNDSQVGGNEASRMDVDLHTESPPENAANNVPDDRQPPAIAPTEGRDREQLSVEAAPEEVQVEASAKEAEPQTEKLLAASDITLVAQSVTVEHTGAQGGEESLVQRQCRLKLTNSPHSRAKKDPLFSFLLLRLPMKSSKNASPEQ</sequence>
<proteinExistence type="predicted"/>
<evidence type="ECO:0000256" key="1">
    <source>
        <dbReference type="SAM" id="Coils"/>
    </source>
</evidence>
<gene>
    <name evidence="3" type="ORF">RCOM_1974000</name>
</gene>
<keyword evidence="4" id="KW-1185">Reference proteome</keyword>
<dbReference type="Proteomes" id="UP000008311">
    <property type="component" value="Unassembled WGS sequence"/>
</dbReference>